<sequence length="126" mass="13986">MLRGKIWVTPQLNLVHLLVNVDDDSVCWTDSEEKTEVVGEETEVAKSVEEEIVNAFVHMWDMGGEILVETEVVQDTEPSVCEKECSPTVDALVLMEHVEHPILCVAEGAPMEQVVQPVQSVTVVTE</sequence>
<dbReference type="EMBL" id="JAJAGQ010000017">
    <property type="protein sequence ID" value="KAJ8537597.1"/>
    <property type="molecule type" value="Genomic_DNA"/>
</dbReference>
<protein>
    <submittedName>
        <fullName evidence="1">Uncharacterized protein</fullName>
    </submittedName>
</protein>
<proteinExistence type="predicted"/>
<keyword evidence="2" id="KW-1185">Reference proteome</keyword>
<reference evidence="2" key="1">
    <citation type="journal article" date="2023" name="Proc. Natl. Acad. Sci. U.S.A.">
        <title>Genomic and structural basis for evolution of tropane alkaloid biosynthesis.</title>
        <authorList>
            <person name="Wanga Y.-J."/>
            <person name="Taina T."/>
            <person name="Yua J.-Y."/>
            <person name="Lia J."/>
            <person name="Xua B."/>
            <person name="Chenc J."/>
            <person name="D'Auriad J.C."/>
            <person name="Huanga J.-P."/>
            <person name="Huanga S.-X."/>
        </authorList>
    </citation>
    <scope>NUCLEOTIDE SEQUENCE [LARGE SCALE GENOMIC DNA]</scope>
    <source>
        <strain evidence="2">cv. KIB-2019</strain>
    </source>
</reference>
<comment type="caution">
    <text evidence="1">The sequence shown here is derived from an EMBL/GenBank/DDBJ whole genome shotgun (WGS) entry which is preliminary data.</text>
</comment>
<accession>A0A9Q1R2U2</accession>
<dbReference type="AlphaFoldDB" id="A0A9Q1R2U2"/>
<gene>
    <name evidence="1" type="ORF">K7X08_000007</name>
</gene>
<organism evidence="1 2">
    <name type="scientific">Anisodus acutangulus</name>
    <dbReference type="NCBI Taxonomy" id="402998"/>
    <lineage>
        <taxon>Eukaryota</taxon>
        <taxon>Viridiplantae</taxon>
        <taxon>Streptophyta</taxon>
        <taxon>Embryophyta</taxon>
        <taxon>Tracheophyta</taxon>
        <taxon>Spermatophyta</taxon>
        <taxon>Magnoliopsida</taxon>
        <taxon>eudicotyledons</taxon>
        <taxon>Gunneridae</taxon>
        <taxon>Pentapetalae</taxon>
        <taxon>asterids</taxon>
        <taxon>lamiids</taxon>
        <taxon>Solanales</taxon>
        <taxon>Solanaceae</taxon>
        <taxon>Solanoideae</taxon>
        <taxon>Hyoscyameae</taxon>
        <taxon>Anisodus</taxon>
    </lineage>
</organism>
<name>A0A9Q1R2U2_9SOLA</name>
<evidence type="ECO:0000313" key="1">
    <source>
        <dbReference type="EMBL" id="KAJ8537597.1"/>
    </source>
</evidence>
<evidence type="ECO:0000313" key="2">
    <source>
        <dbReference type="Proteomes" id="UP001152561"/>
    </source>
</evidence>
<dbReference type="Proteomes" id="UP001152561">
    <property type="component" value="Unassembled WGS sequence"/>
</dbReference>